<feature type="transmembrane region" description="Helical" evidence="5">
    <location>
        <begin position="186"/>
        <end position="205"/>
    </location>
</feature>
<evidence type="ECO:0000313" key="7">
    <source>
        <dbReference type="EMBL" id="QKQ28144.1"/>
    </source>
</evidence>
<keyword evidence="2 5" id="KW-0812">Transmembrane</keyword>
<dbReference type="GO" id="GO:0005886">
    <property type="term" value="C:plasma membrane"/>
    <property type="evidence" value="ECO:0007669"/>
    <property type="project" value="UniProtKB-SubCell"/>
</dbReference>
<dbReference type="InterPro" id="IPR036640">
    <property type="entry name" value="ABC1_TM_sf"/>
</dbReference>
<evidence type="ECO:0000256" key="1">
    <source>
        <dbReference type="ARBA" id="ARBA00004651"/>
    </source>
</evidence>
<evidence type="ECO:0000259" key="6">
    <source>
        <dbReference type="PROSITE" id="PS50929"/>
    </source>
</evidence>
<dbReference type="AlphaFoldDB" id="A0A6N0I0N1"/>
<keyword evidence="4 5" id="KW-0472">Membrane</keyword>
<dbReference type="KEGG" id="rev:HUE57_04140"/>
<feature type="transmembrane region" description="Helical" evidence="5">
    <location>
        <begin position="89"/>
        <end position="115"/>
    </location>
</feature>
<dbReference type="PROSITE" id="PS50929">
    <property type="entry name" value="ABC_TM1F"/>
    <property type="match status" value="1"/>
</dbReference>
<organism evidence="7 8">
    <name type="scientific">Candidatus Reidiella endopervernicosa</name>
    <dbReference type="NCBI Taxonomy" id="2738883"/>
    <lineage>
        <taxon>Bacteria</taxon>
        <taxon>Pseudomonadati</taxon>
        <taxon>Pseudomonadota</taxon>
        <taxon>Gammaproteobacteria</taxon>
        <taxon>Candidatus Reidiella</taxon>
    </lineage>
</organism>
<evidence type="ECO:0000256" key="2">
    <source>
        <dbReference type="ARBA" id="ARBA00022692"/>
    </source>
</evidence>
<dbReference type="EMBL" id="CP054491">
    <property type="protein sequence ID" value="QKQ28144.1"/>
    <property type="molecule type" value="Genomic_DNA"/>
</dbReference>
<evidence type="ECO:0000313" key="8">
    <source>
        <dbReference type="Proteomes" id="UP000509658"/>
    </source>
</evidence>
<keyword evidence="3 5" id="KW-1133">Transmembrane helix</keyword>
<sequence length="240" mass="26846">MMTNPIRDLPHYLKIFQIYLGRRMYYVFALAMVAGLAEGVGILMFLPLLQSLDSGASNSGNGEVPVPIEGISTHIHNFLSLMNMQDSTVGVLLIITLAFIVKGALTFWVLGYSAYLRGQLLRELKGKLFDRYSNMTYSYYSSRDTGHFINLINEQITKALLSFANFAKLGAQLISAMVYLVLAFVVAWRLGIMALVVGVFLLILFRKLNHFVRELSRKTASENGHPLTAMESEVRAVSPR</sequence>
<feature type="transmembrane region" description="Helical" evidence="5">
    <location>
        <begin position="159"/>
        <end position="180"/>
    </location>
</feature>
<evidence type="ECO:0000256" key="5">
    <source>
        <dbReference type="SAM" id="Phobius"/>
    </source>
</evidence>
<gene>
    <name evidence="7" type="ORF">HUE57_04140</name>
</gene>
<reference evidence="7 8" key="1">
    <citation type="submission" date="2020-05" db="EMBL/GenBank/DDBJ databases">
        <title>Horizontal transmission and recombination maintain forever young bacterial symbiont genomes.</title>
        <authorList>
            <person name="Russell S.L."/>
            <person name="Pepper-Tunick E."/>
            <person name="Svedberg J."/>
            <person name="Byrne A."/>
            <person name="Ruelas Castillo J."/>
            <person name="Vollmers C."/>
            <person name="Beinart R.A."/>
            <person name="Corbett-Detig R."/>
        </authorList>
    </citation>
    <scope>NUCLEOTIDE SEQUENCE [LARGE SCALE GENOMIC DNA]</scope>
    <source>
        <strain evidence="7">Santa_Monica_outfall</strain>
    </source>
</reference>
<name>A0A6N0I0N1_9GAMM</name>
<accession>A0A6N0I0N1</accession>
<evidence type="ECO:0000256" key="3">
    <source>
        <dbReference type="ARBA" id="ARBA00022989"/>
    </source>
</evidence>
<proteinExistence type="predicted"/>
<dbReference type="SUPFAM" id="SSF90123">
    <property type="entry name" value="ABC transporter transmembrane region"/>
    <property type="match status" value="1"/>
</dbReference>
<dbReference type="Gene3D" id="1.20.1560.10">
    <property type="entry name" value="ABC transporter type 1, transmembrane domain"/>
    <property type="match status" value="1"/>
</dbReference>
<evidence type="ECO:0000256" key="4">
    <source>
        <dbReference type="ARBA" id="ARBA00023136"/>
    </source>
</evidence>
<keyword evidence="8" id="KW-1185">Reference proteome</keyword>
<dbReference type="GO" id="GO:0140359">
    <property type="term" value="F:ABC-type transporter activity"/>
    <property type="evidence" value="ECO:0007669"/>
    <property type="project" value="InterPro"/>
</dbReference>
<feature type="transmembrane region" description="Helical" evidence="5">
    <location>
        <begin position="24"/>
        <end position="49"/>
    </location>
</feature>
<comment type="subcellular location">
    <subcellularLocation>
        <location evidence="1">Cell membrane</location>
        <topology evidence="1">Multi-pass membrane protein</topology>
    </subcellularLocation>
</comment>
<feature type="domain" description="ABC transmembrane type-1" evidence="6">
    <location>
        <begin position="27"/>
        <end position="224"/>
    </location>
</feature>
<dbReference type="Pfam" id="PF00664">
    <property type="entry name" value="ABC_membrane"/>
    <property type="match status" value="1"/>
</dbReference>
<dbReference type="InterPro" id="IPR011527">
    <property type="entry name" value="ABC1_TM_dom"/>
</dbReference>
<protein>
    <recommendedName>
        <fullName evidence="6">ABC transmembrane type-1 domain-containing protein</fullName>
    </recommendedName>
</protein>
<dbReference type="Proteomes" id="UP000509658">
    <property type="component" value="Chromosome"/>
</dbReference>
<dbReference type="GO" id="GO:0005524">
    <property type="term" value="F:ATP binding"/>
    <property type="evidence" value="ECO:0007669"/>
    <property type="project" value="InterPro"/>
</dbReference>